<evidence type="ECO:0000313" key="7">
    <source>
        <dbReference type="EMBL" id="AUX10016.1"/>
    </source>
</evidence>
<dbReference type="KEGG" id="hdf:AArcSl_2394"/>
<dbReference type="RefSeq" id="WP_119819555.1">
    <property type="nucleotide sequence ID" value="NZ_CP025066.1"/>
</dbReference>
<dbReference type="Pfam" id="PF00072">
    <property type="entry name" value="Response_reg"/>
    <property type="match status" value="1"/>
</dbReference>
<dbReference type="InterPro" id="IPR011006">
    <property type="entry name" value="CheY-like_superfamily"/>
</dbReference>
<protein>
    <submittedName>
        <fullName evidence="7">PAS domain S-box</fullName>
    </submittedName>
</protein>
<dbReference type="PROSITE" id="PS50110">
    <property type="entry name" value="RESPONSE_REGULATORY"/>
    <property type="match status" value="1"/>
</dbReference>
<dbReference type="GO" id="GO:0000160">
    <property type="term" value="P:phosphorelay signal transduction system"/>
    <property type="evidence" value="ECO:0007669"/>
    <property type="project" value="InterPro"/>
</dbReference>
<dbReference type="EMBL" id="CP025066">
    <property type="protein sequence ID" value="AUX10016.1"/>
    <property type="molecule type" value="Genomic_DNA"/>
</dbReference>
<dbReference type="PANTHER" id="PTHR34236:SF1">
    <property type="entry name" value="DIMETHYL SULFOXIDE REDUCTASE TRANSCRIPTIONAL ACTIVATOR"/>
    <property type="match status" value="1"/>
</dbReference>
<keyword evidence="3" id="KW-0805">Transcription regulation</keyword>
<dbReference type="AlphaFoldDB" id="A0A343TLP4"/>
<evidence type="ECO:0000256" key="2">
    <source>
        <dbReference type="ARBA" id="ARBA00022777"/>
    </source>
</evidence>
<proteinExistence type="predicted"/>
<dbReference type="InterPro" id="IPR001789">
    <property type="entry name" value="Sig_transdc_resp-reg_receiver"/>
</dbReference>
<evidence type="ECO:0000256" key="3">
    <source>
        <dbReference type="ARBA" id="ARBA00023015"/>
    </source>
</evidence>
<dbReference type="InterPro" id="IPR031803">
    <property type="entry name" value="BAT_GAF/HTH-assoc"/>
</dbReference>
<dbReference type="PANTHER" id="PTHR34236">
    <property type="entry name" value="DIMETHYL SULFOXIDE REDUCTASE TRANSCRIPTIONAL ACTIVATOR"/>
    <property type="match status" value="1"/>
</dbReference>
<keyword evidence="1" id="KW-0808">Transferase</keyword>
<evidence type="ECO:0000256" key="1">
    <source>
        <dbReference type="ARBA" id="ARBA00022679"/>
    </source>
</evidence>
<dbReference type="Pfam" id="PF13185">
    <property type="entry name" value="GAF_2"/>
    <property type="match status" value="2"/>
</dbReference>
<dbReference type="OrthoDB" id="165911at2157"/>
<feature type="domain" description="Response regulatory" evidence="6">
    <location>
        <begin position="20"/>
        <end position="133"/>
    </location>
</feature>
<dbReference type="Proteomes" id="UP000263012">
    <property type="component" value="Chromosome"/>
</dbReference>
<dbReference type="SMART" id="SM00065">
    <property type="entry name" value="GAF"/>
    <property type="match status" value="1"/>
</dbReference>
<keyword evidence="2" id="KW-0418">Kinase</keyword>
<name>A0A343TLP4_9EURY</name>
<dbReference type="GeneID" id="37878751"/>
<dbReference type="Gene3D" id="1.10.10.10">
    <property type="entry name" value="Winged helix-like DNA-binding domain superfamily/Winged helix DNA-binding domain"/>
    <property type="match status" value="1"/>
</dbReference>
<dbReference type="InterPro" id="IPR007050">
    <property type="entry name" value="HTH_bacterioopsin"/>
</dbReference>
<accession>A0A343TLP4</accession>
<keyword evidence="8" id="KW-1185">Reference proteome</keyword>
<keyword evidence="4" id="KW-0804">Transcription</keyword>
<dbReference type="GO" id="GO:0016301">
    <property type="term" value="F:kinase activity"/>
    <property type="evidence" value="ECO:0007669"/>
    <property type="project" value="UniProtKB-KW"/>
</dbReference>
<evidence type="ECO:0000259" key="6">
    <source>
        <dbReference type="PROSITE" id="PS50110"/>
    </source>
</evidence>
<dbReference type="Gene3D" id="3.40.50.2300">
    <property type="match status" value="1"/>
</dbReference>
<dbReference type="InterPro" id="IPR003018">
    <property type="entry name" value="GAF"/>
</dbReference>
<sequence length="893" mass="98313">MSEQLLEQRTETHRRKEELTVLLVAPSTLLPELEGGIRPEIDRVVSTTSVESALVLLEGSTVDCVVSELRLDDGDWRTLLNRVRERKASVPFVLWTAEGNESVASEGIAAGLSDYIPRESTEDVAFEAAARRIRRTVERVTDRNGGTKRELETVADLNGRLGRSDSIEDGLHVVLTDVCEMTEWEYAELWVPDRDRSELVHAKSYLLDDTFQEFIEVTRTTRFQKGEGLPGRVWATGDTEWIRDVSDLSPDKYIRTGIADESDISTAFGIPVLVDGRLEAVLAYYLTEPRTFDCERAAVVETLAASFGNLIATKRADVRVGDRPVDDRYESRLETLKAVTAELREANTEEEIARTLIEGIAELPGVSLPVAYLYDNRDARLVPAAAGGAVPLEGIPDALPGESVVWQAFSEGVIKRLDEGQLVDEFFPAGTDPRRQLVVPIGEEGVLIVGESGGAPGSSRLDILQAVCRLAGEVLARQRREEELAERNQEFEALRARADRGDRIFETVEDAVAAVVNADSRTAVSRRICTALAGLPRVDGAWIGVPNPDRRELEVAARVGIPDAYVDAVPLALEDDATRPAVRAATLGEPVVERHVAEFPQEDGWRRYALLYDLRSVVSVPVQHDEFLHGVLTVVSTDPEAFDDRLRSVLVQLGRLVGHGFRALDRRDALMAENPAGVTVELSGSRDVFDRLVANCGTTLHIRNMARRSDGSSLVHFVAEDADADAVATYLEQASVVQNYRTLSGEQSPGFEAVIAGDCIATEMAGLGAEVRSITVSRRGTRIDLSTPRQRDNREFISRLKDVYPGAELKAYVTDPQPGSASTPAFEELLTDRQREILETAYHAGFFDQPRKSTGKEIAESLDISQPAFSTQLRAIQRKIVESVYGCETTDRA</sequence>
<evidence type="ECO:0000256" key="4">
    <source>
        <dbReference type="ARBA" id="ARBA00023163"/>
    </source>
</evidence>
<dbReference type="Gene3D" id="3.30.450.40">
    <property type="match status" value="3"/>
</dbReference>
<dbReference type="Pfam" id="PF04967">
    <property type="entry name" value="HTH_10"/>
    <property type="match status" value="1"/>
</dbReference>
<organism evidence="7 8">
    <name type="scientific">Halalkaliarchaeum desulfuricum</name>
    <dbReference type="NCBI Taxonomy" id="2055893"/>
    <lineage>
        <taxon>Archaea</taxon>
        <taxon>Methanobacteriati</taxon>
        <taxon>Methanobacteriota</taxon>
        <taxon>Stenosarchaea group</taxon>
        <taxon>Halobacteria</taxon>
        <taxon>Halobacteriales</taxon>
        <taxon>Haloferacaceae</taxon>
        <taxon>Halalkaliarchaeum</taxon>
    </lineage>
</organism>
<dbReference type="Pfam" id="PF15915">
    <property type="entry name" value="BAT"/>
    <property type="match status" value="1"/>
</dbReference>
<dbReference type="SUPFAM" id="SSF55781">
    <property type="entry name" value="GAF domain-like"/>
    <property type="match status" value="3"/>
</dbReference>
<reference evidence="8" key="1">
    <citation type="submission" date="2017-11" db="EMBL/GenBank/DDBJ databases">
        <title>Phenotypic and genomic properties of facultatively anaerobic sulfur-reducing natronoarchaea from hypersaline soda lakes.</title>
        <authorList>
            <person name="Sorokin D.Y."/>
            <person name="Kublanov I.V."/>
            <person name="Roman P."/>
            <person name="Sinninghe Damste J.S."/>
            <person name="Golyshin P.N."/>
            <person name="Rojo D."/>
            <person name="Ciordia S."/>
            <person name="Mena M.D.C."/>
            <person name="Ferrer M."/>
            <person name="Messina E."/>
            <person name="Smedile F."/>
            <person name="La Spada G."/>
            <person name="La Cono V."/>
            <person name="Yakimov M.M."/>
        </authorList>
    </citation>
    <scope>NUCLEOTIDE SEQUENCE [LARGE SCALE GENOMIC DNA]</scope>
    <source>
        <strain evidence="8">AArc-Sl</strain>
    </source>
</reference>
<evidence type="ECO:0000313" key="8">
    <source>
        <dbReference type="Proteomes" id="UP000263012"/>
    </source>
</evidence>
<dbReference type="InterPro" id="IPR029016">
    <property type="entry name" value="GAF-like_dom_sf"/>
</dbReference>
<dbReference type="InterPro" id="IPR036388">
    <property type="entry name" value="WH-like_DNA-bd_sf"/>
</dbReference>
<evidence type="ECO:0000256" key="5">
    <source>
        <dbReference type="PROSITE-ProRule" id="PRU00169"/>
    </source>
</evidence>
<dbReference type="SUPFAM" id="SSF52172">
    <property type="entry name" value="CheY-like"/>
    <property type="match status" value="1"/>
</dbReference>
<comment type="caution">
    <text evidence="5">Lacks conserved residue(s) required for the propagation of feature annotation.</text>
</comment>
<gene>
    <name evidence="7" type="ORF">AArcSl_2394</name>
</gene>